<reference evidence="2" key="2">
    <citation type="submission" date="2020-05" db="UniProtKB">
        <authorList>
            <consortium name="EnsemblMetazoa"/>
        </authorList>
    </citation>
    <scope>IDENTIFICATION</scope>
    <source>
        <strain evidence="2">ACHKN1017</strain>
    </source>
</reference>
<dbReference type="VEuPathDB" id="VectorBase:ACHR003257"/>
<proteinExistence type="predicted"/>
<reference evidence="3" key="1">
    <citation type="submission" date="2013-03" db="EMBL/GenBank/DDBJ databases">
        <title>The Genome Sequence of Anopheles christyi ACHKN1017.</title>
        <authorList>
            <consortium name="The Broad Institute Genomics Platform"/>
            <person name="Neafsey D.E."/>
            <person name="Besansky N."/>
            <person name="Walker B."/>
            <person name="Young S.K."/>
            <person name="Zeng Q."/>
            <person name="Gargeya S."/>
            <person name="Fitzgerald M."/>
            <person name="Haas B."/>
            <person name="Abouelleil A."/>
            <person name="Allen A.W."/>
            <person name="Alvarado L."/>
            <person name="Arachchi H.M."/>
            <person name="Berlin A.M."/>
            <person name="Chapman S.B."/>
            <person name="Gainer-Dewar J."/>
            <person name="Goldberg J."/>
            <person name="Griggs A."/>
            <person name="Gujja S."/>
            <person name="Hansen M."/>
            <person name="Howarth C."/>
            <person name="Imamovic A."/>
            <person name="Ireland A."/>
            <person name="Larimer J."/>
            <person name="McCowan C."/>
            <person name="Murphy C."/>
            <person name="Pearson M."/>
            <person name="Poon T.W."/>
            <person name="Priest M."/>
            <person name="Roberts A."/>
            <person name="Saif S."/>
            <person name="Shea T."/>
            <person name="Sisk P."/>
            <person name="Sykes S."/>
            <person name="Wortman J."/>
            <person name="Nusbaum C."/>
            <person name="Birren B."/>
        </authorList>
    </citation>
    <scope>NUCLEOTIDE SEQUENCE [LARGE SCALE GENOMIC DNA]</scope>
    <source>
        <strain evidence="3">ACHKN1017</strain>
    </source>
</reference>
<dbReference type="AlphaFoldDB" id="A0A182JXM5"/>
<evidence type="ECO:0000256" key="1">
    <source>
        <dbReference type="SAM" id="MobiDB-lite"/>
    </source>
</evidence>
<evidence type="ECO:0000313" key="2">
    <source>
        <dbReference type="EnsemblMetazoa" id="ACHR003257-PA"/>
    </source>
</evidence>
<feature type="region of interest" description="Disordered" evidence="1">
    <location>
        <begin position="1"/>
        <end position="39"/>
    </location>
</feature>
<accession>A0A182JXM5</accession>
<dbReference type="Proteomes" id="UP000075881">
    <property type="component" value="Unassembled WGS sequence"/>
</dbReference>
<dbReference type="EnsemblMetazoa" id="ACHR003257-RA">
    <property type="protein sequence ID" value="ACHR003257-PA"/>
    <property type="gene ID" value="ACHR003257"/>
</dbReference>
<feature type="compositionally biased region" description="Polar residues" evidence="1">
    <location>
        <begin position="1"/>
        <end position="13"/>
    </location>
</feature>
<keyword evidence="3" id="KW-1185">Reference proteome</keyword>
<feature type="region of interest" description="Disordered" evidence="1">
    <location>
        <begin position="90"/>
        <end position="124"/>
    </location>
</feature>
<protein>
    <submittedName>
        <fullName evidence="2">Uncharacterized protein</fullName>
    </submittedName>
</protein>
<evidence type="ECO:0000313" key="3">
    <source>
        <dbReference type="Proteomes" id="UP000075881"/>
    </source>
</evidence>
<name>A0A182JXM5_9DIPT</name>
<sequence>MADHSNFQRSSPLRTPIRAGKLRKQPKLKQHTTDVPPLARHLLRSLNNDRRNSLSRATGLSLGQTVRKASCLLDQSCMNQFDDSFALSADGAQPLTPRKSPQLLRRGSLTRLGKKNGRQTGSQITTGLSSIISGGIASSRKKIVGVRKRMMRFLPRRSSAGYSKLEAA</sequence>
<feature type="compositionally biased region" description="Basic residues" evidence="1">
    <location>
        <begin position="20"/>
        <end position="30"/>
    </location>
</feature>
<organism evidence="2 3">
    <name type="scientific">Anopheles christyi</name>
    <dbReference type="NCBI Taxonomy" id="43041"/>
    <lineage>
        <taxon>Eukaryota</taxon>
        <taxon>Metazoa</taxon>
        <taxon>Ecdysozoa</taxon>
        <taxon>Arthropoda</taxon>
        <taxon>Hexapoda</taxon>
        <taxon>Insecta</taxon>
        <taxon>Pterygota</taxon>
        <taxon>Neoptera</taxon>
        <taxon>Endopterygota</taxon>
        <taxon>Diptera</taxon>
        <taxon>Nematocera</taxon>
        <taxon>Culicoidea</taxon>
        <taxon>Culicidae</taxon>
        <taxon>Anophelinae</taxon>
        <taxon>Anopheles</taxon>
    </lineage>
</organism>